<keyword evidence="3 4" id="KW-0539">Nucleus</keyword>
<dbReference type="SUPFAM" id="SSF46689">
    <property type="entry name" value="Homeodomain-like"/>
    <property type="match status" value="1"/>
</dbReference>
<protein>
    <submittedName>
        <fullName evidence="9">Retinal homeobox protein Rx2</fullName>
    </submittedName>
</protein>
<evidence type="ECO:0000256" key="2">
    <source>
        <dbReference type="ARBA" id="ARBA00023155"/>
    </source>
</evidence>
<name>A0ABM1A6M8_APLCA</name>
<feature type="compositionally biased region" description="Basic and acidic residues" evidence="6">
    <location>
        <begin position="182"/>
        <end position="200"/>
    </location>
</feature>
<dbReference type="InterPro" id="IPR009057">
    <property type="entry name" value="Homeodomain-like_sf"/>
</dbReference>
<evidence type="ECO:0000313" key="9">
    <source>
        <dbReference type="RefSeq" id="XP_012941849.1"/>
    </source>
</evidence>
<feature type="compositionally biased region" description="Polar residues" evidence="6">
    <location>
        <begin position="114"/>
        <end position="135"/>
    </location>
</feature>
<dbReference type="Proteomes" id="UP000694888">
    <property type="component" value="Unplaced"/>
</dbReference>
<dbReference type="RefSeq" id="XP_012941849.1">
    <property type="nucleotide sequence ID" value="XM_013086395.1"/>
</dbReference>
<evidence type="ECO:0000313" key="8">
    <source>
        <dbReference type="Proteomes" id="UP000694888"/>
    </source>
</evidence>
<feature type="compositionally biased region" description="Low complexity" evidence="6">
    <location>
        <begin position="74"/>
        <end position="86"/>
    </location>
</feature>
<dbReference type="PROSITE" id="PS00027">
    <property type="entry name" value="HOMEOBOX_1"/>
    <property type="match status" value="1"/>
</dbReference>
<feature type="compositionally biased region" description="Acidic residues" evidence="6">
    <location>
        <begin position="158"/>
        <end position="169"/>
    </location>
</feature>
<feature type="domain" description="Homeobox" evidence="7">
    <location>
        <begin position="216"/>
        <end position="276"/>
    </location>
</feature>
<evidence type="ECO:0000256" key="3">
    <source>
        <dbReference type="ARBA" id="ARBA00023242"/>
    </source>
</evidence>
<evidence type="ECO:0000256" key="6">
    <source>
        <dbReference type="SAM" id="MobiDB-lite"/>
    </source>
</evidence>
<evidence type="ECO:0000256" key="5">
    <source>
        <dbReference type="RuleBase" id="RU000682"/>
    </source>
</evidence>
<proteinExistence type="predicted"/>
<sequence>MMTGVGAQTTRFHSIDAILGLSGSSSGEPDASFAHSSLSENDRQIYAESCGNLCNRNMSQELRLDPNDPPRQDSTSSTLTTVPSTLMADSGHNSIAPDPAVSSHRPSSPISVSLLSEQPRSRTNTEGYSPRQGMNDTVGRRFDLTNGSYVQHHSSTGEEVEDVDEEEIDLTTVSAGGTKRNRNCDRFDSMTQQRNERRGEDEDEDSPVDHEDKTKKKHRRNRTTFTTYQLHELERAFERSHYPDVYSREELAMKIKLPEVRVQVWFQNRRAKWRRQEKIDYGKLPDGLAIPSLPKLQTPVSLTSAPLPLDPWFTSPIVNITTGGEMIPQPPSALTSLPAMASGTFPDYLSTAMTSRCNNLSSQFHTLSGMFNPLLARRAGIHCVNGRDNSKHSSIASLRVRAREHLETIDRQIEGGGYE</sequence>
<evidence type="ECO:0000259" key="7">
    <source>
        <dbReference type="PROSITE" id="PS50071"/>
    </source>
</evidence>
<dbReference type="Pfam" id="PF00046">
    <property type="entry name" value="Homeodomain"/>
    <property type="match status" value="1"/>
</dbReference>
<dbReference type="PANTHER" id="PTHR46271">
    <property type="entry name" value="HOMEOBOX PROTEIN, PUTATIVE-RELATED"/>
    <property type="match status" value="1"/>
</dbReference>
<dbReference type="PANTHER" id="PTHR46271:SF4">
    <property type="entry name" value="HOMEOBOX PROTEIN, PUTATIVE-RELATED"/>
    <property type="match status" value="1"/>
</dbReference>
<keyword evidence="1 4" id="KW-0238">DNA-binding</keyword>
<gene>
    <name evidence="9" type="primary">LOC101861226</name>
</gene>
<keyword evidence="8" id="KW-1185">Reference proteome</keyword>
<evidence type="ECO:0000256" key="1">
    <source>
        <dbReference type="ARBA" id="ARBA00023125"/>
    </source>
</evidence>
<dbReference type="PROSITE" id="PS50071">
    <property type="entry name" value="HOMEOBOX_2"/>
    <property type="match status" value="1"/>
</dbReference>
<accession>A0ABM1A6M8</accession>
<feature type="compositionally biased region" description="Basic and acidic residues" evidence="6">
    <location>
        <begin position="62"/>
        <end position="71"/>
    </location>
</feature>
<dbReference type="InterPro" id="IPR001356">
    <property type="entry name" value="HD"/>
</dbReference>
<dbReference type="InterPro" id="IPR043562">
    <property type="entry name" value="RAX/RAX2"/>
</dbReference>
<feature type="DNA-binding region" description="Homeobox" evidence="4">
    <location>
        <begin position="218"/>
        <end position="277"/>
    </location>
</feature>
<organism evidence="8 9">
    <name type="scientific">Aplysia californica</name>
    <name type="common">California sea hare</name>
    <dbReference type="NCBI Taxonomy" id="6500"/>
    <lineage>
        <taxon>Eukaryota</taxon>
        <taxon>Metazoa</taxon>
        <taxon>Spiralia</taxon>
        <taxon>Lophotrochozoa</taxon>
        <taxon>Mollusca</taxon>
        <taxon>Gastropoda</taxon>
        <taxon>Heterobranchia</taxon>
        <taxon>Euthyneura</taxon>
        <taxon>Tectipleura</taxon>
        <taxon>Aplysiida</taxon>
        <taxon>Aplysioidea</taxon>
        <taxon>Aplysiidae</taxon>
        <taxon>Aplysia</taxon>
    </lineage>
</organism>
<reference evidence="9" key="1">
    <citation type="submission" date="2025-08" db="UniProtKB">
        <authorList>
            <consortium name="RefSeq"/>
        </authorList>
    </citation>
    <scope>IDENTIFICATION</scope>
</reference>
<dbReference type="Gene3D" id="1.10.10.60">
    <property type="entry name" value="Homeodomain-like"/>
    <property type="match status" value="1"/>
</dbReference>
<feature type="compositionally biased region" description="Polar residues" evidence="6">
    <location>
        <begin position="145"/>
        <end position="154"/>
    </location>
</feature>
<keyword evidence="2 4" id="KW-0371">Homeobox</keyword>
<comment type="subcellular location">
    <subcellularLocation>
        <location evidence="4 5">Nucleus</location>
    </subcellularLocation>
</comment>
<dbReference type="InterPro" id="IPR017970">
    <property type="entry name" value="Homeobox_CS"/>
</dbReference>
<feature type="region of interest" description="Disordered" evidence="6">
    <location>
        <begin position="60"/>
        <end position="223"/>
    </location>
</feature>
<dbReference type="SMART" id="SM00389">
    <property type="entry name" value="HOX"/>
    <property type="match status" value="1"/>
</dbReference>
<evidence type="ECO:0000256" key="4">
    <source>
        <dbReference type="PROSITE-ProRule" id="PRU00108"/>
    </source>
</evidence>
<dbReference type="GeneID" id="101861226"/>
<dbReference type="GO" id="GO:0003677">
    <property type="term" value="F:DNA binding"/>
    <property type="evidence" value="ECO:0007669"/>
    <property type="project" value="UniProtKB-KW"/>
</dbReference>
<dbReference type="CDD" id="cd00086">
    <property type="entry name" value="homeodomain"/>
    <property type="match status" value="1"/>
</dbReference>
<feature type="compositionally biased region" description="Low complexity" evidence="6">
    <location>
        <begin position="101"/>
        <end position="113"/>
    </location>
</feature>